<comment type="subcellular location">
    <subcellularLocation>
        <location evidence="1">Secreted</location>
    </subcellularLocation>
</comment>
<feature type="disulfide bond" evidence="7">
    <location>
        <begin position="879"/>
        <end position="889"/>
    </location>
</feature>
<feature type="disulfide bond" evidence="7">
    <location>
        <begin position="635"/>
        <end position="645"/>
    </location>
</feature>
<evidence type="ECO:0000256" key="8">
    <source>
        <dbReference type="SAM" id="MobiDB-lite"/>
    </source>
</evidence>
<feature type="domain" description="SRCR" evidence="9">
    <location>
        <begin position="146"/>
        <end position="250"/>
    </location>
</feature>
<evidence type="ECO:0000256" key="7">
    <source>
        <dbReference type="PROSITE-ProRule" id="PRU00196"/>
    </source>
</evidence>
<dbReference type="Pfam" id="PF00530">
    <property type="entry name" value="SRCR"/>
    <property type="match status" value="9"/>
</dbReference>
<dbReference type="InterPro" id="IPR001190">
    <property type="entry name" value="SRCR"/>
</dbReference>
<reference evidence="10 11" key="1">
    <citation type="submission" date="2019-09" db="EMBL/GenBank/DDBJ databases">
        <title>Bird 10,000 Genomes (B10K) Project - Family phase.</title>
        <authorList>
            <person name="Zhang G."/>
        </authorList>
    </citation>
    <scope>NUCLEOTIDE SEQUENCE [LARGE SCALE GENOMIC DNA]</scope>
    <source>
        <strain evidence="10">B10K-DU-001-57</strain>
        <tissue evidence="10">Muscle</tissue>
    </source>
</reference>
<feature type="disulfide bond" evidence="7">
    <location>
        <begin position="771"/>
        <end position="781"/>
    </location>
</feature>
<feature type="domain" description="SRCR" evidence="9">
    <location>
        <begin position="924"/>
        <end position="1024"/>
    </location>
</feature>
<organism evidence="10 11">
    <name type="scientific">Anseranas semipalmata</name>
    <name type="common">Magpie goose</name>
    <name type="synonym">Anas semipalmata</name>
    <dbReference type="NCBI Taxonomy" id="8851"/>
    <lineage>
        <taxon>Eukaryota</taxon>
        <taxon>Metazoa</taxon>
        <taxon>Chordata</taxon>
        <taxon>Craniata</taxon>
        <taxon>Vertebrata</taxon>
        <taxon>Euteleostomi</taxon>
        <taxon>Archelosauria</taxon>
        <taxon>Archosauria</taxon>
        <taxon>Dinosauria</taxon>
        <taxon>Saurischia</taxon>
        <taxon>Theropoda</taxon>
        <taxon>Coelurosauria</taxon>
        <taxon>Aves</taxon>
        <taxon>Neognathae</taxon>
        <taxon>Galloanserae</taxon>
        <taxon>Anseriformes</taxon>
        <taxon>Anseranatidae</taxon>
        <taxon>Anseranas</taxon>
    </lineage>
</organism>
<evidence type="ECO:0000256" key="5">
    <source>
        <dbReference type="ARBA" id="ARBA00023157"/>
    </source>
</evidence>
<evidence type="ECO:0000256" key="2">
    <source>
        <dbReference type="ARBA" id="ARBA00022525"/>
    </source>
</evidence>
<feature type="disulfide bond" evidence="7">
    <location>
        <begin position="396"/>
        <end position="457"/>
    </location>
</feature>
<keyword evidence="11" id="KW-1185">Reference proteome</keyword>
<dbReference type="PROSITE" id="PS50287">
    <property type="entry name" value="SRCR_2"/>
    <property type="match status" value="9"/>
</dbReference>
<accession>A0A7K9VKE4</accession>
<feature type="disulfide bond" evidence="7">
    <location>
        <begin position="727"/>
        <end position="791"/>
    </location>
</feature>
<feature type="disulfide bond" evidence="7">
    <location>
        <begin position="279"/>
        <end position="343"/>
    </location>
</feature>
<protein>
    <submittedName>
        <fullName evidence="10">DMBT1 protein</fullName>
    </submittedName>
</protein>
<dbReference type="SMART" id="SM00202">
    <property type="entry name" value="SR"/>
    <property type="match status" value="9"/>
</dbReference>
<dbReference type="PANTHER" id="PTHR19331">
    <property type="entry name" value="SCAVENGER RECEPTOR DOMAIN-CONTAINING"/>
    <property type="match status" value="1"/>
</dbReference>
<dbReference type="EMBL" id="VXAA01006547">
    <property type="protein sequence ID" value="NXI73154.1"/>
    <property type="molecule type" value="Genomic_DNA"/>
</dbReference>
<evidence type="ECO:0000313" key="10">
    <source>
        <dbReference type="EMBL" id="NXI73154.1"/>
    </source>
</evidence>
<dbReference type="FunFam" id="3.10.250.10:FF:000002">
    <property type="entry name" value="Scavenger receptor cysteine-rich type 1 protein M130"/>
    <property type="match status" value="1"/>
</dbReference>
<name>A0A7K9VKE4_ANSSE</name>
<feature type="disulfide bond" evidence="7">
    <location>
        <begin position="591"/>
        <end position="655"/>
    </location>
</feature>
<feature type="disulfide bond" evidence="7">
    <location>
        <begin position="835"/>
        <end position="899"/>
    </location>
</feature>
<dbReference type="Gene3D" id="3.10.250.10">
    <property type="entry name" value="SRCR-like domain"/>
    <property type="match status" value="9"/>
</dbReference>
<feature type="disulfide bond" evidence="7">
    <location>
        <begin position="323"/>
        <end position="333"/>
    </location>
</feature>
<keyword evidence="3" id="KW-0732">Signal</keyword>
<feature type="domain" description="SRCR" evidence="9">
    <location>
        <begin position="702"/>
        <end position="802"/>
    </location>
</feature>
<feature type="region of interest" description="Disordered" evidence="8">
    <location>
        <begin position="114"/>
        <end position="133"/>
    </location>
</feature>
<feature type="domain" description="SRCR" evidence="9">
    <location>
        <begin position="810"/>
        <end position="910"/>
    </location>
</feature>
<dbReference type="AlphaFoldDB" id="A0A7K9VKE4"/>
<feature type="disulfide bond" evidence="7">
    <location>
        <begin position="993"/>
        <end position="1003"/>
    </location>
</feature>
<feature type="disulfide bond" evidence="7">
    <location>
        <begin position="848"/>
        <end position="909"/>
    </location>
</feature>
<feature type="disulfide bond" evidence="7">
    <location>
        <begin position="292"/>
        <end position="353"/>
    </location>
</feature>
<evidence type="ECO:0000256" key="3">
    <source>
        <dbReference type="ARBA" id="ARBA00022729"/>
    </source>
</evidence>
<evidence type="ECO:0000256" key="1">
    <source>
        <dbReference type="ARBA" id="ARBA00004613"/>
    </source>
</evidence>
<feature type="disulfide bond" evidence="7">
    <location>
        <begin position="962"/>
        <end position="1023"/>
    </location>
</feature>
<feature type="non-terminal residue" evidence="10">
    <location>
        <position position="1025"/>
    </location>
</feature>
<dbReference type="FunFam" id="3.10.250.10:FF:000003">
    <property type="entry name" value="Deleted in malignant brain tumors 1"/>
    <property type="match status" value="6"/>
</dbReference>
<evidence type="ECO:0000313" key="11">
    <source>
        <dbReference type="Proteomes" id="UP000567872"/>
    </source>
</evidence>
<feature type="disulfide bond" evidence="7">
    <location>
        <begin position="531"/>
        <end position="541"/>
    </location>
</feature>
<comment type="caution">
    <text evidence="10">The sequence shown here is derived from an EMBL/GenBank/DDBJ whole genome shotgun (WGS) entry which is preliminary data.</text>
</comment>
<dbReference type="PRINTS" id="PR00258">
    <property type="entry name" value="SPERACTRCPTR"/>
</dbReference>
<dbReference type="OrthoDB" id="536948at2759"/>
<keyword evidence="6" id="KW-0325">Glycoprotein</keyword>
<evidence type="ECO:0000259" key="9">
    <source>
        <dbReference type="PROSITE" id="PS50287"/>
    </source>
</evidence>
<feature type="disulfide bond" evidence="7">
    <location>
        <begin position="42"/>
        <end position="103"/>
    </location>
</feature>
<feature type="disulfide bond" evidence="7">
    <location>
        <begin position="740"/>
        <end position="801"/>
    </location>
</feature>
<feature type="domain" description="SRCR" evidence="9">
    <location>
        <begin position="566"/>
        <end position="666"/>
    </location>
</feature>
<feature type="disulfide bond" evidence="7">
    <location>
        <begin position="500"/>
        <end position="561"/>
    </location>
</feature>
<dbReference type="PROSITE" id="PS00420">
    <property type="entry name" value="SRCR_1"/>
    <property type="match status" value="6"/>
</dbReference>
<feature type="disulfide bond" evidence="7">
    <location>
        <begin position="383"/>
        <end position="447"/>
    </location>
</feature>
<feature type="disulfide bond" evidence="7">
    <location>
        <begin position="487"/>
        <end position="551"/>
    </location>
</feature>
<feature type="disulfide bond" evidence="7">
    <location>
        <begin position="427"/>
        <end position="437"/>
    </location>
</feature>
<feature type="domain" description="SRCR" evidence="9">
    <location>
        <begin position="254"/>
        <end position="354"/>
    </location>
</feature>
<evidence type="ECO:0000256" key="6">
    <source>
        <dbReference type="ARBA" id="ARBA00023180"/>
    </source>
</evidence>
<feature type="disulfide bond" evidence="7">
    <location>
        <begin position="604"/>
        <end position="665"/>
    </location>
</feature>
<dbReference type="SUPFAM" id="SSF56487">
    <property type="entry name" value="SRCR-like"/>
    <property type="match status" value="9"/>
</dbReference>
<dbReference type="InterPro" id="IPR036772">
    <property type="entry name" value="SRCR-like_dom_sf"/>
</dbReference>
<keyword evidence="5 7" id="KW-1015">Disulfide bond</keyword>
<feature type="domain" description="SRCR" evidence="9">
    <location>
        <begin position="4"/>
        <end position="104"/>
    </location>
</feature>
<keyword evidence="4" id="KW-0677">Repeat</keyword>
<feature type="disulfide bond" evidence="7">
    <location>
        <begin position="219"/>
        <end position="229"/>
    </location>
</feature>
<feature type="non-terminal residue" evidence="10">
    <location>
        <position position="1"/>
    </location>
</feature>
<feature type="disulfide bond" evidence="7">
    <location>
        <begin position="949"/>
        <end position="1013"/>
    </location>
</feature>
<dbReference type="Proteomes" id="UP000567872">
    <property type="component" value="Unassembled WGS sequence"/>
</dbReference>
<feature type="compositionally biased region" description="Low complexity" evidence="8">
    <location>
        <begin position="114"/>
        <end position="127"/>
    </location>
</feature>
<feature type="disulfide bond" evidence="7">
    <location>
        <begin position="73"/>
        <end position="83"/>
    </location>
</feature>
<feature type="disulfide bond" evidence="7">
    <location>
        <begin position="188"/>
        <end position="249"/>
    </location>
</feature>
<sequence length="1025" mass="111746">GTSLRLVNGRHRCEGRVELYYEGQWGTVCDDFWDLSDAQVVCRQLECGRAISAPGSAYFGQGSGSILLDDVRCQGNELALWHCDHRGWRRHNCQHYEDAGVVCSAPMTSPAPMTTTAPMTSPAPTSSLAETSTPVTMTSTPEMTTLPMATSAPAVWHGCEGRVELWDGRSWGTVCDDLWDRNDAQVVCRQLGCGPATAAPGSARFGAGTGPILLDDVRCRGDEDSLLRCRHRGWGMHNCGHWEDAGVVCADLSLRLVNGQNRCQGRVEVFYNGVWGTVCDDSWDTSDADVVCGQLGCGRATAAVGEAHFGEGTGEILLDEVQCRGNEAFLWQCSHNRWFITDCLHQEDAGVICADLSVRLVNGRNRCEGRVEVYYQGSWGTICDDSWDLKDAQVVCSQLGCGRAVSAPGNANFSQGSGEILLDDVQCKGNEAYIWECPSRGWSVHNCVHVEDAGAVCSEVSMRLINGRNRCEGRVEVFYKGSWGTVCDDFWDIKDAQVVCRQLGCGEALSALGRAHFTPGSGDIFLDDVQCHGNESYLWECAHRGWSIHNCGHREDASVRCSEVSLRLENGGNRCEGRVEIFYRGQWGTVCDDFWDIDDARVVCRQLGCGQPTSAPRAAQFGEGSGVIFLDDVQCRGSESYVWECSHNGWSRHNCGHNEDASVVCSGRKLCCWRDPAGFTALLETNLFQLYNIAFLEDLPQLRLASGGDKCAGRVEVYHKGEWGTVCDDFFNMNSANVVCRQLDCGQAVYVLGWSYFGPGEGNILLDDVRCTGTESYLWDCPHAGWNKSNCGHNEDVSVVCSADASALSLRLTDGDNRCSGRVELYYNGSWGTVCDDAWDLEDAEVVCRQLGCGEALLAVPEAQFGQGSGNILLDDVQCRGDEDSLWECSHRGIAVHNCQPKEDAGVICAVTMTFLLLSQEMSLRLVNGENGCSGRLEVFHNGSWGTVCDDDWDIKNAVVVCRELGCGDAVSAKNDAFFGEGMGDILLDNVKCTGDESSLAQCSHRGLGTHDCLHKEDAGVICAG</sequence>
<feature type="domain" description="SRCR" evidence="9">
    <location>
        <begin position="462"/>
        <end position="562"/>
    </location>
</feature>
<dbReference type="PANTHER" id="PTHR19331:SF22">
    <property type="entry name" value="DELETED IN MALIGNANT BRAIN TUMORS 1 PROTEIN"/>
    <property type="match status" value="1"/>
</dbReference>
<dbReference type="GO" id="GO:0016020">
    <property type="term" value="C:membrane"/>
    <property type="evidence" value="ECO:0007669"/>
    <property type="project" value="InterPro"/>
</dbReference>
<proteinExistence type="predicted"/>
<feature type="disulfide bond" evidence="7">
    <location>
        <begin position="29"/>
        <end position="93"/>
    </location>
</feature>
<feature type="disulfide bond" evidence="7">
    <location>
        <begin position="175"/>
        <end position="239"/>
    </location>
</feature>
<keyword evidence="2" id="KW-0964">Secreted</keyword>
<evidence type="ECO:0000256" key="4">
    <source>
        <dbReference type="ARBA" id="ARBA00022737"/>
    </source>
</evidence>
<gene>
    <name evidence="10" type="primary">Dmbt1_7</name>
    <name evidence="10" type="ORF">ANSSEM_R03074</name>
</gene>
<dbReference type="FunFam" id="3.10.250.10:FF:000006">
    <property type="entry name" value="neurotrypsin isoform X2"/>
    <property type="match status" value="2"/>
</dbReference>
<feature type="domain" description="SRCR" evidence="9">
    <location>
        <begin position="358"/>
        <end position="458"/>
    </location>
</feature>